<evidence type="ECO:0000313" key="4">
    <source>
        <dbReference type="Proteomes" id="UP000050863"/>
    </source>
</evidence>
<dbReference type="GO" id="GO:0016787">
    <property type="term" value="F:hydrolase activity"/>
    <property type="evidence" value="ECO:0007669"/>
    <property type="project" value="UniProtKB-KW"/>
</dbReference>
<evidence type="ECO:0000256" key="1">
    <source>
        <dbReference type="ARBA" id="ARBA00022801"/>
    </source>
</evidence>
<dbReference type="EMBL" id="LLXZ01000105">
    <property type="protein sequence ID" value="KRR07081.1"/>
    <property type="molecule type" value="Genomic_DNA"/>
</dbReference>
<dbReference type="Pfam" id="PF00561">
    <property type="entry name" value="Abhydrolase_1"/>
    <property type="match status" value="1"/>
</dbReference>
<sequence>MPYAVTKDSVRVHYEEAGSGTPIIFLHEFAADHTNWEPQMRYFSRGHCCIAYSARGYSPSDVPPSADVYTYEHFYTDALAVLDHLGIAKAHFVGLSMGSYSSLQVGLNAPERALSMTLAAVGSGSGLENLDAFRAQCVANAEQYETIGSAEVAKETREAPSRIPFLLKDPRGHADFYAALARHDAKGSANTMRSFQGKRPSIYTMTEAIRRVPTPALILCGDEDDNCVGPSLFLKQYLPAAGLSFFPKSGHVLNLEEPALFNEMVERFIALVEAGRWPVRDPRSLVKAMV</sequence>
<feature type="domain" description="AB hydrolase-1" evidence="2">
    <location>
        <begin position="22"/>
        <end position="258"/>
    </location>
</feature>
<dbReference type="InterPro" id="IPR050266">
    <property type="entry name" value="AB_hydrolase_sf"/>
</dbReference>
<dbReference type="PANTHER" id="PTHR43798:SF31">
    <property type="entry name" value="AB HYDROLASE SUPERFAMILY PROTEIN YCLE"/>
    <property type="match status" value="1"/>
</dbReference>
<comment type="caution">
    <text evidence="3">The sequence shown here is derived from an EMBL/GenBank/DDBJ whole genome shotgun (WGS) entry which is preliminary data.</text>
</comment>
<evidence type="ECO:0000259" key="2">
    <source>
        <dbReference type="Pfam" id="PF00561"/>
    </source>
</evidence>
<dbReference type="Gene3D" id="3.40.50.1820">
    <property type="entry name" value="alpha/beta hydrolase"/>
    <property type="match status" value="1"/>
</dbReference>
<dbReference type="SUPFAM" id="SSF53474">
    <property type="entry name" value="alpha/beta-Hydrolases"/>
    <property type="match status" value="1"/>
</dbReference>
<dbReference type="OrthoDB" id="9804723at2"/>
<proteinExistence type="predicted"/>
<name>A0A0R3LGW7_9BRAD</name>
<dbReference type="InterPro" id="IPR029058">
    <property type="entry name" value="AB_hydrolase_fold"/>
</dbReference>
<dbReference type="RefSeq" id="WP_057836557.1">
    <property type="nucleotide sequence ID" value="NZ_LLXZ01000105.1"/>
</dbReference>
<protein>
    <submittedName>
        <fullName evidence="3">Alpha/beta hydrolase</fullName>
    </submittedName>
</protein>
<dbReference type="GO" id="GO:0016020">
    <property type="term" value="C:membrane"/>
    <property type="evidence" value="ECO:0007669"/>
    <property type="project" value="TreeGrafter"/>
</dbReference>
<dbReference type="AlphaFoldDB" id="A0A0R3LGW7"/>
<keyword evidence="4" id="KW-1185">Reference proteome</keyword>
<dbReference type="STRING" id="280332.CQ12_24910"/>
<organism evidence="3 4">
    <name type="scientific">Bradyrhizobium jicamae</name>
    <dbReference type="NCBI Taxonomy" id="280332"/>
    <lineage>
        <taxon>Bacteria</taxon>
        <taxon>Pseudomonadati</taxon>
        <taxon>Pseudomonadota</taxon>
        <taxon>Alphaproteobacteria</taxon>
        <taxon>Hyphomicrobiales</taxon>
        <taxon>Nitrobacteraceae</taxon>
        <taxon>Bradyrhizobium</taxon>
    </lineage>
</organism>
<dbReference type="InterPro" id="IPR000073">
    <property type="entry name" value="AB_hydrolase_1"/>
</dbReference>
<gene>
    <name evidence="3" type="ORF">CQ12_24910</name>
</gene>
<accession>A0A0R3LGW7</accession>
<evidence type="ECO:0000313" key="3">
    <source>
        <dbReference type="EMBL" id="KRR07081.1"/>
    </source>
</evidence>
<keyword evidence="1 3" id="KW-0378">Hydrolase</keyword>
<dbReference type="PANTHER" id="PTHR43798">
    <property type="entry name" value="MONOACYLGLYCEROL LIPASE"/>
    <property type="match status" value="1"/>
</dbReference>
<dbReference type="Proteomes" id="UP000050863">
    <property type="component" value="Unassembled WGS sequence"/>
</dbReference>
<reference evidence="3 4" key="1">
    <citation type="submission" date="2014-03" db="EMBL/GenBank/DDBJ databases">
        <title>Bradyrhizobium valentinum sp. nov., isolated from effective nodules of Lupinus mariae-josephae, a lupine endemic of basic-lime soils in Eastern Spain.</title>
        <authorList>
            <person name="Duran D."/>
            <person name="Rey L."/>
            <person name="Navarro A."/>
            <person name="Busquets A."/>
            <person name="Imperial J."/>
            <person name="Ruiz-Argueso T."/>
        </authorList>
    </citation>
    <scope>NUCLEOTIDE SEQUENCE [LARGE SCALE GENOMIC DNA]</scope>
    <source>
        <strain evidence="3 4">PAC68</strain>
    </source>
</reference>